<evidence type="ECO:0008006" key="8">
    <source>
        <dbReference type="Google" id="ProtNLM"/>
    </source>
</evidence>
<keyword evidence="4" id="KW-0677">Repeat</keyword>
<feature type="region of interest" description="Disordered" evidence="6">
    <location>
        <begin position="405"/>
        <end position="436"/>
    </location>
</feature>
<sequence>MSALPPPPNGQVLSLVSALSQTENHDLHVQAIQARDLALSSSMDSYGNLCLQLAYLMSGSDKPESLLQRIDASELEIWRQTDPNTAARIQANPTMWVPFGQMAGLILKNALLRPPVRPGGQGTCSLESGISNHVKEVLLYGLSLAHKELRNVISSVIADCSVSPDGVQPFLVVQNWPELMPALLHHLNPANNPNDYAMIGSLLTVQKMMENDPDEIPTPDIDALVPLLLQMFQSPDEIKRVGSLQTIVACLNFGLVPSALVLHFSTYLEGLSRLATDPSMEVRKWVCRSINTLLEQHAQYIQPQWASICQFMLQSTTQQTNNSDEQGEVATEACEFWLIFGTLDEMLLTTQMLQTVEQLLPQLIPVLLNNMVYSRDQRIDLEAQNELDLEEQANATQAMKPVFHKTKNKHDNSGPNDGANKSSGDDEDDDDDDFMDEDNEWTLRKYAGASLDCLANLYGAGPILPNLLPSIENGLSSADPWVQEACILALGAIAEGCREDMHAHMSKLFPYLMQLLSTPEAPQYLPQVKCICAWTTSRYAEWIIGGLQTGSAGHLLAQMTEVLLGRLQDKNRKVQVACGSALGELVENAGDLMAPYLQDIYPALVSAMSRYQGRSLVIIFDTIGIMAEYCGPEIGENNLPNIYVPHLLRMWNEILRQDPTNRIVLPLMETLACVAVGCGMNYQTFALETFETSMAVIEQVQLMLATTDSPDYEEADPITCATDILDALCEALGSNFSSLVLSSTRYSQNFINILHALCTHESVGVRMSALALLGDLARNAPTMIEPALPQLLQDALSNLDSIADEMSGNLHSNSVWAIGEICVKCGGNSAPLEPYAPALMQHLIAILMVSSTPGLAENAAACVGRLANVNPMFVAPELPRFLLGWTDGLSKISDATEKRDAFVGLCNALYANPQAIQQVQASVPDVITSIMFAISSWHIPADFPDDMNNFLHGNYQFIPFPPEEAALANRLSQLLQSIKGSVGADSWKTVESRLPGNIQRLFREVYQV</sequence>
<comment type="subcellular location">
    <subcellularLocation>
        <location evidence="1">Cytoplasm</location>
    </subcellularLocation>
</comment>
<evidence type="ECO:0000256" key="4">
    <source>
        <dbReference type="ARBA" id="ARBA00022737"/>
    </source>
</evidence>
<dbReference type="InterPro" id="IPR016024">
    <property type="entry name" value="ARM-type_fold"/>
</dbReference>
<dbReference type="GO" id="GO:0006606">
    <property type="term" value="P:protein import into nucleus"/>
    <property type="evidence" value="ECO:0007669"/>
    <property type="project" value="InterPro"/>
</dbReference>
<keyword evidence="2" id="KW-0813">Transport</keyword>
<dbReference type="SUPFAM" id="SSF48371">
    <property type="entry name" value="ARM repeat"/>
    <property type="match status" value="1"/>
</dbReference>
<dbReference type="Gene3D" id="1.25.10.10">
    <property type="entry name" value="Leucine-rich Repeat Variant"/>
    <property type="match status" value="1"/>
</dbReference>
<evidence type="ECO:0000256" key="5">
    <source>
        <dbReference type="ARBA" id="ARBA00022927"/>
    </source>
</evidence>
<gene>
    <name evidence="7" type="ORF">PAUS00366_LOCUS23171</name>
</gene>
<protein>
    <recommendedName>
        <fullName evidence="8">Importin N-terminal domain-containing protein</fullName>
    </recommendedName>
</protein>
<dbReference type="InterPro" id="IPR011989">
    <property type="entry name" value="ARM-like"/>
</dbReference>
<accession>A0A7S4AYF5</accession>
<name>A0A7S4AYF5_9STRA</name>
<dbReference type="PANTHER" id="PTHR10527">
    <property type="entry name" value="IMPORTIN BETA"/>
    <property type="match status" value="1"/>
</dbReference>
<dbReference type="Pfam" id="PF13513">
    <property type="entry name" value="HEAT_EZ"/>
    <property type="match status" value="1"/>
</dbReference>
<feature type="compositionally biased region" description="Polar residues" evidence="6">
    <location>
        <begin position="413"/>
        <end position="422"/>
    </location>
</feature>
<feature type="compositionally biased region" description="Acidic residues" evidence="6">
    <location>
        <begin position="425"/>
        <end position="436"/>
    </location>
</feature>
<dbReference type="AlphaFoldDB" id="A0A7S4AYF5"/>
<evidence type="ECO:0000313" key="7">
    <source>
        <dbReference type="EMBL" id="CAE0730385.1"/>
    </source>
</evidence>
<organism evidence="7">
    <name type="scientific">Pseudo-nitzschia australis</name>
    <dbReference type="NCBI Taxonomy" id="44445"/>
    <lineage>
        <taxon>Eukaryota</taxon>
        <taxon>Sar</taxon>
        <taxon>Stramenopiles</taxon>
        <taxon>Ochrophyta</taxon>
        <taxon>Bacillariophyta</taxon>
        <taxon>Bacillariophyceae</taxon>
        <taxon>Bacillariophycidae</taxon>
        <taxon>Bacillariales</taxon>
        <taxon>Bacillariaceae</taxon>
        <taxon>Pseudo-nitzschia</taxon>
    </lineage>
</organism>
<proteinExistence type="predicted"/>
<dbReference type="EMBL" id="HBIX01035410">
    <property type="protein sequence ID" value="CAE0730385.1"/>
    <property type="molecule type" value="Transcribed_RNA"/>
</dbReference>
<dbReference type="GO" id="GO:0005737">
    <property type="term" value="C:cytoplasm"/>
    <property type="evidence" value="ECO:0007669"/>
    <property type="project" value="UniProtKB-SubCell"/>
</dbReference>
<evidence type="ECO:0000256" key="3">
    <source>
        <dbReference type="ARBA" id="ARBA00022490"/>
    </source>
</evidence>
<evidence type="ECO:0000256" key="1">
    <source>
        <dbReference type="ARBA" id="ARBA00004496"/>
    </source>
</evidence>
<reference evidence="7" key="1">
    <citation type="submission" date="2021-01" db="EMBL/GenBank/DDBJ databases">
        <authorList>
            <person name="Corre E."/>
            <person name="Pelletier E."/>
            <person name="Niang G."/>
            <person name="Scheremetjew M."/>
            <person name="Finn R."/>
            <person name="Kale V."/>
            <person name="Holt S."/>
            <person name="Cochrane G."/>
            <person name="Meng A."/>
            <person name="Brown T."/>
            <person name="Cohen L."/>
        </authorList>
    </citation>
    <scope>NUCLEOTIDE SEQUENCE</scope>
    <source>
        <strain evidence="7">10249 10 AB</strain>
    </source>
</reference>
<keyword evidence="5" id="KW-0653">Protein transport</keyword>
<evidence type="ECO:0000256" key="6">
    <source>
        <dbReference type="SAM" id="MobiDB-lite"/>
    </source>
</evidence>
<dbReference type="InterPro" id="IPR040122">
    <property type="entry name" value="Importin_beta"/>
</dbReference>
<keyword evidence="3" id="KW-0963">Cytoplasm</keyword>
<evidence type="ECO:0000256" key="2">
    <source>
        <dbReference type="ARBA" id="ARBA00022448"/>
    </source>
</evidence>